<feature type="region of interest" description="Disordered" evidence="3">
    <location>
        <begin position="465"/>
        <end position="494"/>
    </location>
</feature>
<dbReference type="Proteomes" id="UP000005240">
    <property type="component" value="Unassembled WGS sequence"/>
</dbReference>
<protein>
    <recommendedName>
        <fullName evidence="7">L domain-like protein</fullName>
    </recommendedName>
</protein>
<feature type="compositionally biased region" description="Basic and acidic residues" evidence="3">
    <location>
        <begin position="34"/>
        <end position="44"/>
    </location>
</feature>
<accession>A0A180GRU4</accession>
<keyword evidence="1" id="KW-0433">Leucine-rich repeat</keyword>
<reference evidence="5 6" key="3">
    <citation type="journal article" date="2017" name="G3 (Bethesda)">
        <title>Comparative analysis highlights variable genome content of wheat rusts and divergence of the mating loci.</title>
        <authorList>
            <person name="Cuomo C.A."/>
            <person name="Bakkeren G."/>
            <person name="Khalil H.B."/>
            <person name="Panwar V."/>
            <person name="Joly D."/>
            <person name="Linning R."/>
            <person name="Sakthikumar S."/>
            <person name="Song X."/>
            <person name="Adiconis X."/>
            <person name="Fan L."/>
            <person name="Goldberg J.M."/>
            <person name="Levin J.Z."/>
            <person name="Young S."/>
            <person name="Zeng Q."/>
            <person name="Anikster Y."/>
            <person name="Bruce M."/>
            <person name="Wang M."/>
            <person name="Yin C."/>
            <person name="McCallum B."/>
            <person name="Szabo L.J."/>
            <person name="Hulbert S."/>
            <person name="Chen X."/>
            <person name="Fellers J.P."/>
        </authorList>
    </citation>
    <scope>NUCLEOTIDE SEQUENCE</scope>
    <source>
        <strain evidence="5">isolate 1-1 / race 1 (BBBD)</strain>
        <strain evidence="6">Isolate 1-1 / race 1 (BBBD)</strain>
    </source>
</reference>
<dbReference type="STRING" id="630390.A0A180GRU4"/>
<keyword evidence="6" id="KW-1185">Reference proteome</keyword>
<feature type="region of interest" description="Disordered" evidence="3">
    <location>
        <begin position="131"/>
        <end position="174"/>
    </location>
</feature>
<sequence length="601" mass="66164">MAPSTHSSPTTDPFAAIYKARPGELPSSLSIDSYHIKRAEHAKATDPSADLSPPSTPTQKSAQLDLKQRQNVFSPSLAGERDRGVRKRMLSNPESLLLASPSIASSSAPSMPSTSKSMAVEVDDTMIRDTQEEEGDPEENNGRFRGEPTQSDPFAAPFSTPPRRGGIFFSPPRSLDTLTAKRTRSEDLTRTIHRVRPKDETETMLSADSHLRFSSAFSRAVIRGDMCLDLDNQELHTIPDLTKLLEEQKAVVGRMQDKAKVTAMIEKLVNPGGMSGGGGARQPITRAKSAPLVSFSPHATASLFLSNNQLTSSAFAQLGRICYFQGLQNLSLRSNQLTELPSEIGNLRSLRVLNLAYNRLEFLPASILQLVDCKLFLNGNPWLKPPSSSVPPLVAASVAPNMIMAADDRQFRWFSQSRGVFYFAPPARTLVPVDDKLPSPLPSLLEACIRKMCITKDLEGEEESLIGDDDGLQHDLFRPSSPTHDSHTPRHQAPDPAALLPVQLQKILADPGAYFYRCDLCISRLALKPGALPQTRPHPRHAFQFRAIDQHAGLVPLNQSQPADPHPNTPNQKIELDHNNLIPIRWNICSLNCCHEHLINI</sequence>
<dbReference type="Gene3D" id="3.80.10.10">
    <property type="entry name" value="Ribonuclease Inhibitor"/>
    <property type="match status" value="1"/>
</dbReference>
<dbReference type="EnsemblFungi" id="PTTG_26649-t43_1">
    <property type="protein sequence ID" value="PTTG_26649-t43_1-p1"/>
    <property type="gene ID" value="PTTG_26649"/>
</dbReference>
<evidence type="ECO:0000313" key="4">
    <source>
        <dbReference type="EMBL" id="OAV95547.1"/>
    </source>
</evidence>
<feature type="region of interest" description="Disordered" evidence="3">
    <location>
        <begin position="25"/>
        <end position="85"/>
    </location>
</feature>
<dbReference type="PROSITE" id="PS51450">
    <property type="entry name" value="LRR"/>
    <property type="match status" value="2"/>
</dbReference>
<evidence type="ECO:0000256" key="3">
    <source>
        <dbReference type="SAM" id="MobiDB-lite"/>
    </source>
</evidence>
<proteinExistence type="predicted"/>
<dbReference type="OrthoDB" id="2501785at2759"/>
<dbReference type="PANTHER" id="PTHR48051:SF54">
    <property type="entry name" value="LEUCINE-RICH REPEAT-CONTAINING PROTEIN"/>
    <property type="match status" value="1"/>
</dbReference>
<evidence type="ECO:0008006" key="7">
    <source>
        <dbReference type="Google" id="ProtNLM"/>
    </source>
</evidence>
<evidence type="ECO:0000313" key="6">
    <source>
        <dbReference type="Proteomes" id="UP000005240"/>
    </source>
</evidence>
<dbReference type="InterPro" id="IPR050216">
    <property type="entry name" value="LRR_domain-containing"/>
</dbReference>
<evidence type="ECO:0000313" key="5">
    <source>
        <dbReference type="EnsemblFungi" id="PTTG_26649-t43_1-p1"/>
    </source>
</evidence>
<dbReference type="GO" id="GO:0005737">
    <property type="term" value="C:cytoplasm"/>
    <property type="evidence" value="ECO:0007669"/>
    <property type="project" value="TreeGrafter"/>
</dbReference>
<dbReference type="VEuPathDB" id="FungiDB:PTTG_26649"/>
<gene>
    <name evidence="4" type="ORF">PTTG_26649</name>
</gene>
<name>A0A180GRU4_PUCT1</name>
<dbReference type="EMBL" id="ADAS02000028">
    <property type="protein sequence ID" value="OAV95547.1"/>
    <property type="molecule type" value="Genomic_DNA"/>
</dbReference>
<reference evidence="5" key="4">
    <citation type="submission" date="2025-05" db="UniProtKB">
        <authorList>
            <consortium name="EnsemblFungi"/>
        </authorList>
    </citation>
    <scope>IDENTIFICATION</scope>
    <source>
        <strain evidence="5">isolate 1-1 / race 1 (BBBD)</strain>
    </source>
</reference>
<dbReference type="AlphaFoldDB" id="A0A180GRU4"/>
<reference evidence="4" key="1">
    <citation type="submission" date="2009-11" db="EMBL/GenBank/DDBJ databases">
        <authorList>
            <consortium name="The Broad Institute Genome Sequencing Platform"/>
            <person name="Ward D."/>
            <person name="Feldgarden M."/>
            <person name="Earl A."/>
            <person name="Young S.K."/>
            <person name="Zeng Q."/>
            <person name="Koehrsen M."/>
            <person name="Alvarado L."/>
            <person name="Berlin A."/>
            <person name="Bochicchio J."/>
            <person name="Borenstein D."/>
            <person name="Chapman S.B."/>
            <person name="Chen Z."/>
            <person name="Engels R."/>
            <person name="Freedman E."/>
            <person name="Gellesch M."/>
            <person name="Goldberg J."/>
            <person name="Griggs A."/>
            <person name="Gujja S."/>
            <person name="Heilman E."/>
            <person name="Heiman D."/>
            <person name="Hepburn T."/>
            <person name="Howarth C."/>
            <person name="Jen D."/>
            <person name="Larson L."/>
            <person name="Lewis B."/>
            <person name="Mehta T."/>
            <person name="Park D."/>
            <person name="Pearson M."/>
            <person name="Roberts A."/>
            <person name="Saif S."/>
            <person name="Shea T."/>
            <person name="Shenoy N."/>
            <person name="Sisk P."/>
            <person name="Stolte C."/>
            <person name="Sykes S."/>
            <person name="Thomson T."/>
            <person name="Walk T."/>
            <person name="White J."/>
            <person name="Yandava C."/>
            <person name="Izard J."/>
            <person name="Baranova O.V."/>
            <person name="Blanton J.M."/>
            <person name="Tanner A.C."/>
            <person name="Dewhirst F.E."/>
            <person name="Haas B."/>
            <person name="Nusbaum C."/>
            <person name="Birren B."/>
        </authorList>
    </citation>
    <scope>NUCLEOTIDE SEQUENCE [LARGE SCALE GENOMIC DNA]</scope>
    <source>
        <strain evidence="4">1-1 BBBD Race 1</strain>
    </source>
</reference>
<dbReference type="SMART" id="SM00369">
    <property type="entry name" value="LRR_TYP"/>
    <property type="match status" value="2"/>
</dbReference>
<dbReference type="InterPro" id="IPR032675">
    <property type="entry name" value="LRR_dom_sf"/>
</dbReference>
<dbReference type="InterPro" id="IPR003591">
    <property type="entry name" value="Leu-rich_rpt_typical-subtyp"/>
</dbReference>
<dbReference type="SUPFAM" id="SSF52075">
    <property type="entry name" value="Outer arm dynein light chain 1"/>
    <property type="match status" value="1"/>
</dbReference>
<evidence type="ECO:0000256" key="2">
    <source>
        <dbReference type="ARBA" id="ARBA00022737"/>
    </source>
</evidence>
<reference evidence="4" key="2">
    <citation type="submission" date="2016-05" db="EMBL/GenBank/DDBJ databases">
        <title>Comparative analysis highlights variable genome content of wheat rusts and divergence of the mating loci.</title>
        <authorList>
            <person name="Cuomo C.A."/>
            <person name="Bakkeren G."/>
            <person name="Szabo L."/>
            <person name="Khalil H."/>
            <person name="Joly D."/>
            <person name="Goldberg J."/>
            <person name="Young S."/>
            <person name="Zeng Q."/>
            <person name="Fellers J."/>
        </authorList>
    </citation>
    <scope>NUCLEOTIDE SEQUENCE [LARGE SCALE GENOMIC DNA]</scope>
    <source>
        <strain evidence="4">1-1 BBBD Race 1</strain>
    </source>
</reference>
<dbReference type="InterPro" id="IPR001611">
    <property type="entry name" value="Leu-rich_rpt"/>
</dbReference>
<evidence type="ECO:0000256" key="1">
    <source>
        <dbReference type="ARBA" id="ARBA00022614"/>
    </source>
</evidence>
<dbReference type="PANTHER" id="PTHR48051">
    <property type="match status" value="1"/>
</dbReference>
<keyword evidence="2" id="KW-0677">Repeat</keyword>
<organism evidence="4">
    <name type="scientific">Puccinia triticina (isolate 1-1 / race 1 (BBBD))</name>
    <name type="common">Brown leaf rust fungus</name>
    <dbReference type="NCBI Taxonomy" id="630390"/>
    <lineage>
        <taxon>Eukaryota</taxon>
        <taxon>Fungi</taxon>
        <taxon>Dikarya</taxon>
        <taxon>Basidiomycota</taxon>
        <taxon>Pucciniomycotina</taxon>
        <taxon>Pucciniomycetes</taxon>
        <taxon>Pucciniales</taxon>
        <taxon>Pucciniaceae</taxon>
        <taxon>Puccinia</taxon>
    </lineage>
</organism>